<dbReference type="Gene3D" id="3.40.50.300">
    <property type="entry name" value="P-loop containing nucleotide triphosphate hydrolases"/>
    <property type="match status" value="1"/>
</dbReference>
<dbReference type="PANTHER" id="PTHR32071">
    <property type="entry name" value="TRANSCRIPTIONAL REGULATORY PROTEIN"/>
    <property type="match status" value="1"/>
</dbReference>
<accession>A0ABV6Z2R0</accession>
<dbReference type="Pfam" id="PF02954">
    <property type="entry name" value="HTH_8"/>
    <property type="match status" value="1"/>
</dbReference>
<dbReference type="Gene3D" id="1.10.8.60">
    <property type="match status" value="1"/>
</dbReference>
<dbReference type="Pfam" id="PF00158">
    <property type="entry name" value="Sigma54_activat"/>
    <property type="match status" value="1"/>
</dbReference>
<evidence type="ECO:0000259" key="5">
    <source>
        <dbReference type="PROSITE" id="PS50045"/>
    </source>
</evidence>
<reference evidence="6 7" key="1">
    <citation type="submission" date="2024-09" db="EMBL/GenBank/DDBJ databases">
        <title>Laminarin stimulates single cell rates of sulfate reduction while oxygen inhibits transcriptomic activity in coastal marine sediment.</title>
        <authorList>
            <person name="Lindsay M."/>
            <person name="Orcutt B."/>
            <person name="Emerson D."/>
            <person name="Stepanauskas R."/>
            <person name="D'Angelo T."/>
        </authorList>
    </citation>
    <scope>NUCLEOTIDE SEQUENCE [LARGE SCALE GENOMIC DNA]</scope>
    <source>
        <strain evidence="6">SAG AM-311-K15</strain>
    </source>
</reference>
<sequence>PRKNKPFVTVNCAAIPDTLLESELFGHEKGAFTDAVKRKIGKFEQASDGSIFLDEIGDISGKLQVKLLRVLQERSFERVGGNETISVDVRVITATNRNLEKAIEEGIFRQDLFYRLNVVPILIPTLQERKEDIPLLANYFLKKFSQEKGKTFAMSPGLVDTLLRYHWPGNVRELENLIEQMIILASGSTLDVENLPSNVKPTSGEILMNIPSNEKSLKRAKQILLENFEKQFISEALVRNNWNITKTSKEIGTSREGLHRKIAQYEISQE</sequence>
<dbReference type="CDD" id="cd00009">
    <property type="entry name" value="AAA"/>
    <property type="match status" value="1"/>
</dbReference>
<dbReference type="Pfam" id="PF25601">
    <property type="entry name" value="AAA_lid_14"/>
    <property type="match status" value="1"/>
</dbReference>
<dbReference type="InterPro" id="IPR002197">
    <property type="entry name" value="HTH_Fis"/>
</dbReference>
<dbReference type="Proteomes" id="UP001594351">
    <property type="component" value="Unassembled WGS sequence"/>
</dbReference>
<name>A0ABV6Z2R0_UNCC1</name>
<dbReference type="PROSITE" id="PS00688">
    <property type="entry name" value="SIGMA54_INTERACT_3"/>
    <property type="match status" value="1"/>
</dbReference>
<dbReference type="InterPro" id="IPR025944">
    <property type="entry name" value="Sigma_54_int_dom_CS"/>
</dbReference>
<organism evidence="6 7">
    <name type="scientific">candidate division CSSED10-310 bacterium</name>
    <dbReference type="NCBI Taxonomy" id="2855610"/>
    <lineage>
        <taxon>Bacteria</taxon>
        <taxon>Bacteria division CSSED10-310</taxon>
    </lineage>
</organism>
<dbReference type="InterPro" id="IPR027417">
    <property type="entry name" value="P-loop_NTPase"/>
</dbReference>
<evidence type="ECO:0000256" key="2">
    <source>
        <dbReference type="ARBA" id="ARBA00022840"/>
    </source>
</evidence>
<evidence type="ECO:0000256" key="4">
    <source>
        <dbReference type="ARBA" id="ARBA00023163"/>
    </source>
</evidence>
<comment type="caution">
    <text evidence="6">The sequence shown here is derived from an EMBL/GenBank/DDBJ whole genome shotgun (WGS) entry which is preliminary data.</text>
</comment>
<dbReference type="SUPFAM" id="SSF52540">
    <property type="entry name" value="P-loop containing nucleoside triphosphate hydrolases"/>
    <property type="match status" value="1"/>
</dbReference>
<evidence type="ECO:0000313" key="7">
    <source>
        <dbReference type="Proteomes" id="UP001594351"/>
    </source>
</evidence>
<evidence type="ECO:0000313" key="6">
    <source>
        <dbReference type="EMBL" id="MFC1852735.1"/>
    </source>
</evidence>
<keyword evidence="2" id="KW-0067">ATP-binding</keyword>
<proteinExistence type="predicted"/>
<feature type="non-terminal residue" evidence="6">
    <location>
        <position position="1"/>
    </location>
</feature>
<keyword evidence="1" id="KW-0547">Nucleotide-binding</keyword>
<dbReference type="PROSITE" id="PS50045">
    <property type="entry name" value="SIGMA54_INTERACT_4"/>
    <property type="match status" value="1"/>
</dbReference>
<gene>
    <name evidence="6" type="ORF">ACFL27_21260</name>
</gene>
<keyword evidence="3" id="KW-0805">Transcription regulation</keyword>
<dbReference type="InterPro" id="IPR009057">
    <property type="entry name" value="Homeodomain-like_sf"/>
</dbReference>
<dbReference type="SUPFAM" id="SSF46689">
    <property type="entry name" value="Homeodomain-like"/>
    <property type="match status" value="1"/>
</dbReference>
<dbReference type="EMBL" id="JBHPBY010000358">
    <property type="protein sequence ID" value="MFC1852735.1"/>
    <property type="molecule type" value="Genomic_DNA"/>
</dbReference>
<dbReference type="InterPro" id="IPR002078">
    <property type="entry name" value="Sigma_54_int"/>
</dbReference>
<evidence type="ECO:0000256" key="3">
    <source>
        <dbReference type="ARBA" id="ARBA00023015"/>
    </source>
</evidence>
<feature type="domain" description="Sigma-54 factor interaction" evidence="5">
    <location>
        <begin position="1"/>
        <end position="183"/>
    </location>
</feature>
<keyword evidence="4" id="KW-0804">Transcription</keyword>
<evidence type="ECO:0000256" key="1">
    <source>
        <dbReference type="ARBA" id="ARBA00022741"/>
    </source>
</evidence>
<protein>
    <submittedName>
        <fullName evidence="6">Sigma-54 interaction domain-containing protein</fullName>
    </submittedName>
</protein>
<keyword evidence="7" id="KW-1185">Reference proteome</keyword>
<dbReference type="Gene3D" id="1.10.10.60">
    <property type="entry name" value="Homeodomain-like"/>
    <property type="match status" value="1"/>
</dbReference>
<dbReference type="InterPro" id="IPR058031">
    <property type="entry name" value="AAA_lid_NorR"/>
</dbReference>